<feature type="region of interest" description="Disordered" evidence="1">
    <location>
        <begin position="55"/>
        <end position="194"/>
    </location>
</feature>
<feature type="compositionally biased region" description="Pro residues" evidence="1">
    <location>
        <begin position="157"/>
        <end position="175"/>
    </location>
</feature>
<keyword evidence="4" id="KW-1185">Reference proteome</keyword>
<evidence type="ECO:0000256" key="2">
    <source>
        <dbReference type="SAM" id="SignalP"/>
    </source>
</evidence>
<evidence type="ECO:0000256" key="1">
    <source>
        <dbReference type="SAM" id="MobiDB-lite"/>
    </source>
</evidence>
<reference evidence="3" key="1">
    <citation type="submission" date="2021-08" db="EMBL/GenBank/DDBJ databases">
        <title>WGS assembly of Ceratopteris richardii.</title>
        <authorList>
            <person name="Marchant D.B."/>
            <person name="Chen G."/>
            <person name="Jenkins J."/>
            <person name="Shu S."/>
            <person name="Leebens-Mack J."/>
            <person name="Grimwood J."/>
            <person name="Schmutz J."/>
            <person name="Soltis P."/>
            <person name="Soltis D."/>
            <person name="Chen Z.-H."/>
        </authorList>
    </citation>
    <scope>NUCLEOTIDE SEQUENCE</scope>
    <source>
        <strain evidence="3">Whitten #5841</strain>
        <tissue evidence="3">Leaf</tissue>
    </source>
</reference>
<dbReference type="OMA" id="WQVRASP"/>
<evidence type="ECO:0000313" key="4">
    <source>
        <dbReference type="Proteomes" id="UP000825935"/>
    </source>
</evidence>
<evidence type="ECO:0000313" key="3">
    <source>
        <dbReference type="EMBL" id="KAH7431320.1"/>
    </source>
</evidence>
<dbReference type="EMBL" id="CM035413">
    <property type="protein sequence ID" value="KAH7431320.1"/>
    <property type="molecule type" value="Genomic_DNA"/>
</dbReference>
<proteinExistence type="predicted"/>
<feature type="compositionally biased region" description="Basic residues" evidence="1">
    <location>
        <begin position="106"/>
        <end position="120"/>
    </location>
</feature>
<sequence length="194" mass="21748">MEGPRLFLVFLLGAAFSLGDLSLHFGWQVRASPVLSRTTHVALDTHHLDITANAQARPGFPFPGGELPPGVFPRRRIHFPPPPPPPSPPPPSPPPPSPPPPSYPRYFRHRPPFRPRRFRPFRPPPPPSPPPPSPPPPPHPRYFHHRPPFRPGHFRPFFPPPPPSPPPPSPSPPPPRHPRFPPYFHHVHPPLPPA</sequence>
<protein>
    <submittedName>
        <fullName evidence="3">Uncharacterized protein</fullName>
    </submittedName>
</protein>
<feature type="compositionally biased region" description="Pro residues" evidence="1">
    <location>
        <begin position="121"/>
        <end position="140"/>
    </location>
</feature>
<feature type="compositionally biased region" description="Pro residues" evidence="1">
    <location>
        <begin position="79"/>
        <end position="103"/>
    </location>
</feature>
<dbReference type="Proteomes" id="UP000825935">
    <property type="component" value="Chromosome 8"/>
</dbReference>
<comment type="caution">
    <text evidence="3">The sequence shown here is derived from an EMBL/GenBank/DDBJ whole genome shotgun (WGS) entry which is preliminary data.</text>
</comment>
<organism evidence="3 4">
    <name type="scientific">Ceratopteris richardii</name>
    <name type="common">Triangle waterfern</name>
    <dbReference type="NCBI Taxonomy" id="49495"/>
    <lineage>
        <taxon>Eukaryota</taxon>
        <taxon>Viridiplantae</taxon>
        <taxon>Streptophyta</taxon>
        <taxon>Embryophyta</taxon>
        <taxon>Tracheophyta</taxon>
        <taxon>Polypodiopsida</taxon>
        <taxon>Polypodiidae</taxon>
        <taxon>Polypodiales</taxon>
        <taxon>Pteridineae</taxon>
        <taxon>Pteridaceae</taxon>
        <taxon>Parkerioideae</taxon>
        <taxon>Ceratopteris</taxon>
    </lineage>
</organism>
<feature type="chain" id="PRO_5035891753" evidence="2">
    <location>
        <begin position="20"/>
        <end position="194"/>
    </location>
</feature>
<accession>A0A8T2U9X6</accession>
<dbReference type="AlphaFoldDB" id="A0A8T2U9X6"/>
<name>A0A8T2U9X6_CERRI</name>
<keyword evidence="2" id="KW-0732">Signal</keyword>
<gene>
    <name evidence="3" type="ORF">KP509_08G042800</name>
</gene>
<feature type="signal peptide" evidence="2">
    <location>
        <begin position="1"/>
        <end position="19"/>
    </location>
</feature>